<feature type="transmembrane region" description="Helical" evidence="10">
    <location>
        <begin position="333"/>
        <end position="352"/>
    </location>
</feature>
<evidence type="ECO:0000256" key="4">
    <source>
        <dbReference type="ARBA" id="ARBA00022989"/>
    </source>
</evidence>
<comment type="subcellular location">
    <subcellularLocation>
        <location evidence="1">Membrane</location>
        <topology evidence="1">Multi-pass membrane protein</topology>
    </subcellularLocation>
</comment>
<evidence type="ECO:0000256" key="7">
    <source>
        <dbReference type="ARBA" id="ARBA00023173"/>
    </source>
</evidence>
<feature type="transmembrane region" description="Helical" evidence="10">
    <location>
        <begin position="301"/>
        <end position="321"/>
    </location>
</feature>
<dbReference type="PRINTS" id="PR00762">
    <property type="entry name" value="CLCHANNEL"/>
</dbReference>
<keyword evidence="3 10" id="KW-0812">Transmembrane</keyword>
<dbReference type="Proteomes" id="UP000067111">
    <property type="component" value="Unassembled WGS sequence"/>
</dbReference>
<keyword evidence="2" id="KW-0813">Transport</keyword>
<dbReference type="SUPFAM" id="SSF81340">
    <property type="entry name" value="Clc chloride channel"/>
    <property type="match status" value="1"/>
</dbReference>
<sequence length="422" mass="43345">MPPTFRSSLTLALVVMLTGVGAGLGGMCLALLLHGIQHLAYGYSLDSLVSHQTFLWGVTAATPERRLHVLMVCGVVAGLGWWTLYRYGRPLVSVKQAVSASLPIMPAKTTLAHAVLQIITVALGSPLGREVAPREVGALAATWLSQRARLTPEMHRLLVACGAGAGLAAVYNVPLGGAVFVLEVLVGAFSWPAALMALATSAIGAAVAWLGLGAEAQYVVPHFVLSPALIAWAVVCGPVFGVAAYGFTRLTGAARAHAARGWRLPVLALLNFSLIGGLAMLLPQILGNGKGPAQLGFDNELGIGLAAVLLVAKVLVTAASLRAGAEGGLLTPGLANGALLAIILGGAWSLVLPGVPLGAFAIIGAAAFLAASMSMPLTAIVLVAEFTRIEHDFLVPIILAVIGSVCVSKLCQRWENTGKKPA</sequence>
<evidence type="ECO:0000313" key="12">
    <source>
        <dbReference type="Proteomes" id="UP000067111"/>
    </source>
</evidence>
<reference evidence="12" key="1">
    <citation type="submission" date="2016-01" db="EMBL/GenBank/DDBJ databases">
        <authorList>
            <person name="Gamez R.M."/>
            <person name="Rodriguez F."/>
            <person name="Bernal J.F."/>
            <person name="Agarwala R."/>
            <person name="Landsman D."/>
            <person name="Marino-Ramirez L."/>
        </authorList>
    </citation>
    <scope>NUCLEOTIDE SEQUENCE [LARGE SCALE GENOMIC DNA]</scope>
    <source>
        <strain evidence="12">Ps006</strain>
    </source>
</reference>
<evidence type="ECO:0000256" key="2">
    <source>
        <dbReference type="ARBA" id="ARBA00022448"/>
    </source>
</evidence>
<feature type="transmembrane region" description="Helical" evidence="10">
    <location>
        <begin position="224"/>
        <end position="247"/>
    </location>
</feature>
<comment type="caution">
    <text evidence="11">The sequence shown here is derived from an EMBL/GenBank/DDBJ whole genome shotgun (WGS) entry which is preliminary data.</text>
</comment>
<evidence type="ECO:0000256" key="9">
    <source>
        <dbReference type="ARBA" id="ARBA00023303"/>
    </source>
</evidence>
<keyword evidence="9" id="KW-0407">Ion channel</keyword>
<dbReference type="InterPro" id="IPR001807">
    <property type="entry name" value="ClC"/>
</dbReference>
<evidence type="ECO:0000256" key="3">
    <source>
        <dbReference type="ARBA" id="ARBA00022692"/>
    </source>
</evidence>
<name>A0A125PJJ1_9PSED</name>
<dbReference type="PANTHER" id="PTHR43427:SF6">
    <property type="entry name" value="CHLORIDE CHANNEL PROTEIN CLC-E"/>
    <property type="match status" value="1"/>
</dbReference>
<dbReference type="GO" id="GO:0005254">
    <property type="term" value="F:chloride channel activity"/>
    <property type="evidence" value="ECO:0007669"/>
    <property type="project" value="UniProtKB-KW"/>
</dbReference>
<keyword evidence="7" id="KW-0869">Chloride channel</keyword>
<proteinExistence type="predicted"/>
<accession>A0A125PJJ1</accession>
<keyword evidence="5" id="KW-0406">Ion transport</keyword>
<feature type="transmembrane region" description="Helical" evidence="10">
    <location>
        <begin position="359"/>
        <end position="381"/>
    </location>
</feature>
<dbReference type="CDD" id="cd01033">
    <property type="entry name" value="ClC_like"/>
    <property type="match status" value="1"/>
</dbReference>
<keyword evidence="4 10" id="KW-1133">Transmembrane helix</keyword>
<evidence type="ECO:0000313" key="11">
    <source>
        <dbReference type="EMBL" id="KWU47776.1"/>
    </source>
</evidence>
<dbReference type="GO" id="GO:0034707">
    <property type="term" value="C:chloride channel complex"/>
    <property type="evidence" value="ECO:0007669"/>
    <property type="project" value="UniProtKB-KW"/>
</dbReference>
<organism evidence="11 12">
    <name type="scientific">Pseudomonas palleroniana</name>
    <dbReference type="NCBI Taxonomy" id="191390"/>
    <lineage>
        <taxon>Bacteria</taxon>
        <taxon>Pseudomonadati</taxon>
        <taxon>Pseudomonadota</taxon>
        <taxon>Gammaproteobacteria</taxon>
        <taxon>Pseudomonadales</taxon>
        <taxon>Pseudomonadaceae</taxon>
        <taxon>Pseudomonas</taxon>
    </lineage>
</organism>
<keyword evidence="6 10" id="KW-0472">Membrane</keyword>
<keyword evidence="8" id="KW-0868">Chloride</keyword>
<dbReference type="InterPro" id="IPR014743">
    <property type="entry name" value="Cl-channel_core"/>
</dbReference>
<dbReference type="Pfam" id="PF00654">
    <property type="entry name" value="Voltage_CLC"/>
    <property type="match status" value="1"/>
</dbReference>
<feature type="transmembrane region" description="Helical" evidence="10">
    <location>
        <begin position="157"/>
        <end position="182"/>
    </location>
</feature>
<evidence type="ECO:0000256" key="8">
    <source>
        <dbReference type="ARBA" id="ARBA00023214"/>
    </source>
</evidence>
<dbReference type="OrthoDB" id="3261015at2"/>
<gene>
    <name evidence="11" type="ORF">AWV77_26030</name>
</gene>
<evidence type="ECO:0000256" key="5">
    <source>
        <dbReference type="ARBA" id="ARBA00023065"/>
    </source>
</evidence>
<feature type="transmembrane region" description="Helical" evidence="10">
    <location>
        <begin position="267"/>
        <end position="289"/>
    </location>
</feature>
<dbReference type="AlphaFoldDB" id="A0A125PJJ1"/>
<dbReference type="InterPro" id="IPR050368">
    <property type="entry name" value="ClC-type_chloride_channel"/>
</dbReference>
<dbReference type="EMBL" id="LRMR01000043">
    <property type="protein sequence ID" value="KWU47776.1"/>
    <property type="molecule type" value="Genomic_DNA"/>
</dbReference>
<feature type="transmembrane region" description="Helical" evidence="10">
    <location>
        <begin position="188"/>
        <end position="212"/>
    </location>
</feature>
<evidence type="ECO:0000256" key="1">
    <source>
        <dbReference type="ARBA" id="ARBA00004141"/>
    </source>
</evidence>
<evidence type="ECO:0000256" key="10">
    <source>
        <dbReference type="SAM" id="Phobius"/>
    </source>
</evidence>
<dbReference type="RefSeq" id="WP_060757020.1">
    <property type="nucleotide sequence ID" value="NZ_CP087111.1"/>
</dbReference>
<evidence type="ECO:0000256" key="6">
    <source>
        <dbReference type="ARBA" id="ARBA00023136"/>
    </source>
</evidence>
<dbReference type="Gene3D" id="1.10.3080.10">
    <property type="entry name" value="Clc chloride channel"/>
    <property type="match status" value="1"/>
</dbReference>
<feature type="transmembrane region" description="Helical" evidence="10">
    <location>
        <begin position="66"/>
        <end position="85"/>
    </location>
</feature>
<protein>
    <submittedName>
        <fullName evidence="11">Chloride channel protein</fullName>
    </submittedName>
</protein>
<dbReference type="PANTHER" id="PTHR43427">
    <property type="entry name" value="CHLORIDE CHANNEL PROTEIN CLC-E"/>
    <property type="match status" value="1"/>
</dbReference>